<sequence length="243" mass="26443">MSHAHQQPPPPVSGFAASLAEHLPGRWQAGEPTSLVAQEAGSHRIWHSGPLAYAAFDAADVQRCVLTSLYGLQLYVLPRPHRAEQFLVLPLLPAGCQQEHVKDLPGPPGIAVSADPVRAAAAVRRRMLLEYRFASLPALRAASQGHLQVQVTFDAERSPRIRTTYIRALIELLARDGFLLDAATGECHLPDTLTEAQTRRQLIKSLERLRHLGFHVSVRSSLALGAPSTEPVPTANLPKGPSR</sequence>
<comment type="caution">
    <text evidence="1">The sequence shown here is derived from an EMBL/GenBank/DDBJ whole genome shotgun (WGS) entry which is preliminary data.</text>
</comment>
<dbReference type="EMBL" id="JACMSF010000004">
    <property type="protein sequence ID" value="MBC2901144.1"/>
    <property type="molecule type" value="Genomic_DNA"/>
</dbReference>
<gene>
    <name evidence="1" type="ORF">H4N64_05910</name>
</gene>
<dbReference type="Proteomes" id="UP000584670">
    <property type="component" value="Unassembled WGS sequence"/>
</dbReference>
<reference evidence="1 2" key="1">
    <citation type="submission" date="2020-08" db="EMBL/GenBank/DDBJ databases">
        <title>Streptomyces sp. PSKA01 genome sequencing and assembly.</title>
        <authorList>
            <person name="Mandal S."/>
            <person name="Maiti P.K."/>
            <person name="Das P."/>
        </authorList>
    </citation>
    <scope>NUCLEOTIDE SEQUENCE [LARGE SCALE GENOMIC DNA]</scope>
    <source>
        <strain evidence="1 2">PSKA01</strain>
    </source>
</reference>
<proteinExistence type="predicted"/>
<evidence type="ECO:0000313" key="1">
    <source>
        <dbReference type="EMBL" id="MBC2901144.1"/>
    </source>
</evidence>
<accession>A0A7X1J055</accession>
<organism evidence="1 2">
    <name type="scientific">Streptomyces cupreus</name>
    <dbReference type="NCBI Taxonomy" id="2759956"/>
    <lineage>
        <taxon>Bacteria</taxon>
        <taxon>Bacillati</taxon>
        <taxon>Actinomycetota</taxon>
        <taxon>Actinomycetes</taxon>
        <taxon>Kitasatosporales</taxon>
        <taxon>Streptomycetaceae</taxon>
        <taxon>Streptomyces</taxon>
    </lineage>
</organism>
<name>A0A7X1J055_9ACTN</name>
<dbReference type="RefSeq" id="WP_186281070.1">
    <property type="nucleotide sequence ID" value="NZ_JACMSF010000004.1"/>
</dbReference>
<evidence type="ECO:0000313" key="2">
    <source>
        <dbReference type="Proteomes" id="UP000584670"/>
    </source>
</evidence>
<protein>
    <submittedName>
        <fullName evidence="1">Uncharacterized protein</fullName>
    </submittedName>
</protein>
<keyword evidence="2" id="KW-1185">Reference proteome</keyword>
<dbReference type="AlphaFoldDB" id="A0A7X1J055"/>